<feature type="region of interest" description="Disordered" evidence="1">
    <location>
        <begin position="46"/>
        <end position="72"/>
    </location>
</feature>
<feature type="chain" id="PRO_5043045638" description="Serine-threonine/tyrosine-protein kinase catalytic domain-containing protein" evidence="3">
    <location>
        <begin position="26"/>
        <end position="238"/>
    </location>
</feature>
<dbReference type="Proteomes" id="UP001374584">
    <property type="component" value="Unassembled WGS sequence"/>
</dbReference>
<keyword evidence="2" id="KW-0812">Transmembrane</keyword>
<reference evidence="4 5" key="1">
    <citation type="submission" date="2024-01" db="EMBL/GenBank/DDBJ databases">
        <title>The genomes of 5 underutilized Papilionoideae crops provide insights into root nodulation and disease resistanc.</title>
        <authorList>
            <person name="Jiang F."/>
        </authorList>
    </citation>
    <scope>NUCLEOTIDE SEQUENCE [LARGE SCALE GENOMIC DNA]</scope>
    <source>
        <strain evidence="4">JINMINGXINNONG_FW02</strain>
        <tissue evidence="4">Leaves</tissue>
    </source>
</reference>
<feature type="transmembrane region" description="Helical" evidence="2">
    <location>
        <begin position="145"/>
        <end position="166"/>
    </location>
</feature>
<name>A0AAN9LI14_PHACN</name>
<evidence type="ECO:0000256" key="1">
    <source>
        <dbReference type="SAM" id="MobiDB-lite"/>
    </source>
</evidence>
<sequence>MFVVHALPMPVTSISIIILLATCNSGKERNYYEPEETDGSETDLALISNSSPVTPTSIPSPNPPSTPSNPSCHQHVATSTILECDEFDASTVDSACSRWIGKLLCILKWQRIASASTSESNPTVRGATVTLDELGEYAEPLLGCWIGNGLYLVLSYPPLVLLLLLFTSQYRKKVIFGLWDTDCHSTLQFGQLKPSTICMELLDEKTDVFAFGVFLLEILSGRASLSLQFTVYFSSLLA</sequence>
<evidence type="ECO:0000313" key="5">
    <source>
        <dbReference type="Proteomes" id="UP001374584"/>
    </source>
</evidence>
<feature type="compositionally biased region" description="Pro residues" evidence="1">
    <location>
        <begin position="58"/>
        <end position="67"/>
    </location>
</feature>
<organism evidence="4 5">
    <name type="scientific">Phaseolus coccineus</name>
    <name type="common">Scarlet runner bean</name>
    <name type="synonym">Phaseolus multiflorus</name>
    <dbReference type="NCBI Taxonomy" id="3886"/>
    <lineage>
        <taxon>Eukaryota</taxon>
        <taxon>Viridiplantae</taxon>
        <taxon>Streptophyta</taxon>
        <taxon>Embryophyta</taxon>
        <taxon>Tracheophyta</taxon>
        <taxon>Spermatophyta</taxon>
        <taxon>Magnoliopsida</taxon>
        <taxon>eudicotyledons</taxon>
        <taxon>Gunneridae</taxon>
        <taxon>Pentapetalae</taxon>
        <taxon>rosids</taxon>
        <taxon>fabids</taxon>
        <taxon>Fabales</taxon>
        <taxon>Fabaceae</taxon>
        <taxon>Papilionoideae</taxon>
        <taxon>50 kb inversion clade</taxon>
        <taxon>NPAAA clade</taxon>
        <taxon>indigoferoid/millettioid clade</taxon>
        <taxon>Phaseoleae</taxon>
        <taxon>Phaseolus</taxon>
    </lineage>
</organism>
<evidence type="ECO:0000256" key="2">
    <source>
        <dbReference type="SAM" id="Phobius"/>
    </source>
</evidence>
<feature type="compositionally biased region" description="Low complexity" evidence="1">
    <location>
        <begin position="48"/>
        <end position="57"/>
    </location>
</feature>
<keyword evidence="2" id="KW-0472">Membrane</keyword>
<keyword evidence="5" id="KW-1185">Reference proteome</keyword>
<dbReference type="EMBL" id="JAYMYR010000010">
    <property type="protein sequence ID" value="KAK7334599.1"/>
    <property type="molecule type" value="Genomic_DNA"/>
</dbReference>
<proteinExistence type="predicted"/>
<keyword evidence="2" id="KW-1133">Transmembrane helix</keyword>
<accession>A0AAN9LI14</accession>
<evidence type="ECO:0008006" key="6">
    <source>
        <dbReference type="Google" id="ProtNLM"/>
    </source>
</evidence>
<evidence type="ECO:0000256" key="3">
    <source>
        <dbReference type="SAM" id="SignalP"/>
    </source>
</evidence>
<feature type="signal peptide" evidence="3">
    <location>
        <begin position="1"/>
        <end position="25"/>
    </location>
</feature>
<keyword evidence="3" id="KW-0732">Signal</keyword>
<comment type="caution">
    <text evidence="4">The sequence shown here is derived from an EMBL/GenBank/DDBJ whole genome shotgun (WGS) entry which is preliminary data.</text>
</comment>
<dbReference type="AlphaFoldDB" id="A0AAN9LI14"/>
<protein>
    <recommendedName>
        <fullName evidence="6">Serine-threonine/tyrosine-protein kinase catalytic domain-containing protein</fullName>
    </recommendedName>
</protein>
<gene>
    <name evidence="4" type="ORF">VNO80_26359</name>
</gene>
<evidence type="ECO:0000313" key="4">
    <source>
        <dbReference type="EMBL" id="KAK7334599.1"/>
    </source>
</evidence>